<evidence type="ECO:0000313" key="2">
    <source>
        <dbReference type="Proteomes" id="UP000235584"/>
    </source>
</evidence>
<sequence length="261" mass="27088">MSPSQMGDNLQYADLGTGRTAKAISLGSSHACVILDNNKVKCWGYNASGALGLGDTTNRGALPNQMGDNLPYVDLGTGRTAKSIAATSLGACVVLDNNSVKCWGSNNFGQLGLGDKIDRGGHSGDMGDNLPTVDLGTGRYAVSLSAKHANFCAILDDKSLKCWGHNGNGHLGLGDTVFRGDGAGQMGDNLPPVDLGTDFKVHTVSSNYYGFCATSTLGKLKCWGANSYGVLGLELPGTEMKGDEPGEMGDNLPFVNLGSNF</sequence>
<dbReference type="RefSeq" id="WP_102245067.1">
    <property type="nucleotide sequence ID" value="NZ_CP025704.1"/>
</dbReference>
<evidence type="ECO:0000313" key="1">
    <source>
        <dbReference type="EMBL" id="AUN99778.1"/>
    </source>
</evidence>
<dbReference type="Proteomes" id="UP000235584">
    <property type="component" value="Chromosome"/>
</dbReference>
<dbReference type="Gene3D" id="2.130.10.30">
    <property type="entry name" value="Regulator of chromosome condensation 1/beta-lactamase-inhibitor protein II"/>
    <property type="match status" value="1"/>
</dbReference>
<name>A0A2K9NW84_BACTC</name>
<dbReference type="EMBL" id="CP025704">
    <property type="protein sequence ID" value="AUN99778.1"/>
    <property type="molecule type" value="Genomic_DNA"/>
</dbReference>
<dbReference type="AlphaFoldDB" id="A0A2K9NW84"/>
<dbReference type="SUPFAM" id="SSF50985">
    <property type="entry name" value="RCC1/BLIP-II"/>
    <property type="match status" value="1"/>
</dbReference>
<dbReference type="PANTHER" id="PTHR45982">
    <property type="entry name" value="REGULATOR OF CHROMOSOME CONDENSATION"/>
    <property type="match status" value="1"/>
</dbReference>
<dbReference type="InterPro" id="IPR051553">
    <property type="entry name" value="Ran_GTPase-activating"/>
</dbReference>
<proteinExistence type="predicted"/>
<dbReference type="InterPro" id="IPR009091">
    <property type="entry name" value="RCC1/BLIP-II"/>
</dbReference>
<organism evidence="1 2">
    <name type="scientific">Bacteriovorax stolpii</name>
    <name type="common">Bdellovibrio stolpii</name>
    <dbReference type="NCBI Taxonomy" id="960"/>
    <lineage>
        <taxon>Bacteria</taxon>
        <taxon>Pseudomonadati</taxon>
        <taxon>Bdellovibrionota</taxon>
        <taxon>Bacteriovoracia</taxon>
        <taxon>Bacteriovoracales</taxon>
        <taxon>Bacteriovoracaceae</taxon>
        <taxon>Bacteriovorax</taxon>
    </lineage>
</organism>
<dbReference type="Pfam" id="PF13540">
    <property type="entry name" value="RCC1_2"/>
    <property type="match status" value="2"/>
</dbReference>
<dbReference type="KEGG" id="bsto:C0V70_17020"/>
<reference evidence="1 2" key="1">
    <citation type="submission" date="2018-01" db="EMBL/GenBank/DDBJ databases">
        <title>Complete genome sequence of Bacteriovorax stolpii DSM12778.</title>
        <authorList>
            <person name="Tang B."/>
            <person name="Chang J."/>
        </authorList>
    </citation>
    <scope>NUCLEOTIDE SEQUENCE [LARGE SCALE GENOMIC DNA]</scope>
    <source>
        <strain evidence="1 2">DSM 12778</strain>
    </source>
</reference>
<dbReference type="GO" id="GO:0005737">
    <property type="term" value="C:cytoplasm"/>
    <property type="evidence" value="ECO:0007669"/>
    <property type="project" value="TreeGrafter"/>
</dbReference>
<dbReference type="PANTHER" id="PTHR45982:SF1">
    <property type="entry name" value="REGULATOR OF CHROMOSOME CONDENSATION"/>
    <property type="match status" value="1"/>
</dbReference>
<protein>
    <submittedName>
        <fullName evidence="1">Uncharacterized protein</fullName>
    </submittedName>
</protein>
<gene>
    <name evidence="1" type="ORF">C0V70_17020</name>
</gene>
<keyword evidence="2" id="KW-1185">Reference proteome</keyword>
<dbReference type="GO" id="GO:0005085">
    <property type="term" value="F:guanyl-nucleotide exchange factor activity"/>
    <property type="evidence" value="ECO:0007669"/>
    <property type="project" value="TreeGrafter"/>
</dbReference>
<accession>A0A2K9NW84</accession>